<gene>
    <name evidence="2" type="ORF">FA15DRAFT_314828</name>
</gene>
<reference evidence="2 3" key="1">
    <citation type="journal article" date="2019" name="Nat. Ecol. Evol.">
        <title>Megaphylogeny resolves global patterns of mushroom evolution.</title>
        <authorList>
            <person name="Varga T."/>
            <person name="Krizsan K."/>
            <person name="Foldi C."/>
            <person name="Dima B."/>
            <person name="Sanchez-Garcia M."/>
            <person name="Sanchez-Ramirez S."/>
            <person name="Szollosi G.J."/>
            <person name="Szarkandi J.G."/>
            <person name="Papp V."/>
            <person name="Albert L."/>
            <person name="Andreopoulos W."/>
            <person name="Angelini C."/>
            <person name="Antonin V."/>
            <person name="Barry K.W."/>
            <person name="Bougher N.L."/>
            <person name="Buchanan P."/>
            <person name="Buyck B."/>
            <person name="Bense V."/>
            <person name="Catcheside P."/>
            <person name="Chovatia M."/>
            <person name="Cooper J."/>
            <person name="Damon W."/>
            <person name="Desjardin D."/>
            <person name="Finy P."/>
            <person name="Geml J."/>
            <person name="Haridas S."/>
            <person name="Hughes K."/>
            <person name="Justo A."/>
            <person name="Karasinski D."/>
            <person name="Kautmanova I."/>
            <person name="Kiss B."/>
            <person name="Kocsube S."/>
            <person name="Kotiranta H."/>
            <person name="LaButti K.M."/>
            <person name="Lechner B.E."/>
            <person name="Liimatainen K."/>
            <person name="Lipzen A."/>
            <person name="Lukacs Z."/>
            <person name="Mihaltcheva S."/>
            <person name="Morgado L.N."/>
            <person name="Niskanen T."/>
            <person name="Noordeloos M.E."/>
            <person name="Ohm R.A."/>
            <person name="Ortiz-Santana B."/>
            <person name="Ovrebo C."/>
            <person name="Racz N."/>
            <person name="Riley R."/>
            <person name="Savchenko A."/>
            <person name="Shiryaev A."/>
            <person name="Soop K."/>
            <person name="Spirin V."/>
            <person name="Szebenyi C."/>
            <person name="Tomsovsky M."/>
            <person name="Tulloss R.E."/>
            <person name="Uehling J."/>
            <person name="Grigoriev I.V."/>
            <person name="Vagvolgyi C."/>
            <person name="Papp T."/>
            <person name="Martin F.M."/>
            <person name="Miettinen O."/>
            <person name="Hibbett D.S."/>
            <person name="Nagy L.G."/>
        </authorList>
    </citation>
    <scope>NUCLEOTIDE SEQUENCE [LARGE SCALE GENOMIC DNA]</scope>
    <source>
        <strain evidence="2 3">CBS 121175</strain>
    </source>
</reference>
<feature type="transmembrane region" description="Helical" evidence="1">
    <location>
        <begin position="212"/>
        <end position="233"/>
    </location>
</feature>
<keyword evidence="3" id="KW-1185">Reference proteome</keyword>
<sequence length="329" mass="36501">MASFDREYIGRLLAGSAYANFTVTLVGVGVQLFMTSYSLSNFFESPKEARRGKAPYIVASFVIFVLFTLSASLDVYALYDHLLSSSSGLEYMRGSAGIDQEWPRVLSVFAWTFGMLTGDGLLLYRCYILWAHAWWVVILPGLGYLATIAMGIAVAAQQPDHDPDQKFITAFVFLAVIFNLMVTFLICFRLLRARGSMLQVFDPEHVKVYTRIVAILIEAALPAAVFGVGYAITIQVPYERNTQGISSYHISNVIFAGFYFLFSTLSPQMIIFRVTTGRSWVNATDVSEGVRVSDPERAVGPVFAVGQTSTRWTQRTNAGEEGLEEGTMK</sequence>
<feature type="transmembrane region" description="Helical" evidence="1">
    <location>
        <begin position="12"/>
        <end position="33"/>
    </location>
</feature>
<protein>
    <submittedName>
        <fullName evidence="2">Uncharacterized protein</fullName>
    </submittedName>
</protein>
<name>A0A5C3KCD5_COPMA</name>
<dbReference type="AlphaFoldDB" id="A0A5C3KCD5"/>
<feature type="transmembrane region" description="Helical" evidence="1">
    <location>
        <begin position="54"/>
        <end position="79"/>
    </location>
</feature>
<feature type="transmembrane region" description="Helical" evidence="1">
    <location>
        <begin position="108"/>
        <end position="127"/>
    </location>
</feature>
<keyword evidence="1" id="KW-1133">Transmembrane helix</keyword>
<feature type="transmembrane region" description="Helical" evidence="1">
    <location>
        <begin position="167"/>
        <end position="191"/>
    </location>
</feature>
<dbReference type="Proteomes" id="UP000307440">
    <property type="component" value="Unassembled WGS sequence"/>
</dbReference>
<dbReference type="STRING" id="230819.A0A5C3KCD5"/>
<accession>A0A5C3KCD5</accession>
<dbReference type="EMBL" id="ML210484">
    <property type="protein sequence ID" value="TFK17621.1"/>
    <property type="molecule type" value="Genomic_DNA"/>
</dbReference>
<evidence type="ECO:0000256" key="1">
    <source>
        <dbReference type="SAM" id="Phobius"/>
    </source>
</evidence>
<dbReference type="OrthoDB" id="3351617at2759"/>
<organism evidence="2 3">
    <name type="scientific">Coprinopsis marcescibilis</name>
    <name type="common">Agaric fungus</name>
    <name type="synonym">Psathyrella marcescibilis</name>
    <dbReference type="NCBI Taxonomy" id="230819"/>
    <lineage>
        <taxon>Eukaryota</taxon>
        <taxon>Fungi</taxon>
        <taxon>Dikarya</taxon>
        <taxon>Basidiomycota</taxon>
        <taxon>Agaricomycotina</taxon>
        <taxon>Agaricomycetes</taxon>
        <taxon>Agaricomycetidae</taxon>
        <taxon>Agaricales</taxon>
        <taxon>Agaricineae</taxon>
        <taxon>Psathyrellaceae</taxon>
        <taxon>Coprinopsis</taxon>
    </lineage>
</organism>
<evidence type="ECO:0000313" key="2">
    <source>
        <dbReference type="EMBL" id="TFK17621.1"/>
    </source>
</evidence>
<keyword evidence="1" id="KW-0472">Membrane</keyword>
<evidence type="ECO:0000313" key="3">
    <source>
        <dbReference type="Proteomes" id="UP000307440"/>
    </source>
</evidence>
<proteinExistence type="predicted"/>
<feature type="transmembrane region" description="Helical" evidence="1">
    <location>
        <begin position="253"/>
        <end position="272"/>
    </location>
</feature>
<keyword evidence="1" id="KW-0812">Transmembrane</keyword>
<feature type="transmembrane region" description="Helical" evidence="1">
    <location>
        <begin position="134"/>
        <end position="155"/>
    </location>
</feature>